<feature type="chain" id="PRO_5002993250" evidence="1">
    <location>
        <begin position="26"/>
        <end position="216"/>
    </location>
</feature>
<dbReference type="KEGG" id="dae:Dtox_3690"/>
<name>C8VWN5_DESAS</name>
<keyword evidence="1" id="KW-0732">Signal</keyword>
<sequence>MKLKRGIVFFLMLGLLLMLPVPAMATPKVILDGNQLSFDVSPTIENDRTLVPLRTIFEALGADVNWNGTTQTVTATKDNVEVKLQIGVKTAYKNGSPVTLDVPAKIMNDRTVVPLRFVSEAFGSNVAWDASTQTITITSITAVPAVTGQIKVTPQSQSQQELSVTQGQFVGSTESNKYHSPDCRYVEKIAPENKIWFKDAVDAEAHEYVPCGVCKP</sequence>
<dbReference type="Gene3D" id="3.40.10.10">
    <property type="entry name" value="DNA Methylphosphotriester Repair Domain"/>
    <property type="match status" value="1"/>
</dbReference>
<dbReference type="SUPFAM" id="SSF55383">
    <property type="entry name" value="Copper amine oxidase, domain N"/>
    <property type="match status" value="1"/>
</dbReference>
<evidence type="ECO:0000259" key="2">
    <source>
        <dbReference type="Pfam" id="PF07833"/>
    </source>
</evidence>
<dbReference type="OrthoDB" id="268113at2"/>
<dbReference type="Pfam" id="PF07833">
    <property type="entry name" value="Cu_amine_oxidN1"/>
    <property type="match status" value="1"/>
</dbReference>
<dbReference type="EMBL" id="CP001720">
    <property type="protein sequence ID" value="ACV64399.1"/>
    <property type="molecule type" value="Genomic_DNA"/>
</dbReference>
<dbReference type="AlphaFoldDB" id="C8VWN5"/>
<dbReference type="InterPro" id="IPR035451">
    <property type="entry name" value="Ada-like_dom_sf"/>
</dbReference>
<evidence type="ECO:0000256" key="1">
    <source>
        <dbReference type="SAM" id="SignalP"/>
    </source>
</evidence>
<evidence type="ECO:0000313" key="4">
    <source>
        <dbReference type="Proteomes" id="UP000002217"/>
    </source>
</evidence>
<dbReference type="STRING" id="485916.Dtox_3690"/>
<dbReference type="SUPFAM" id="SSF57884">
    <property type="entry name" value="Ada DNA repair protein, N-terminal domain (N-Ada 10)"/>
    <property type="match status" value="1"/>
</dbReference>
<reference evidence="3 4" key="1">
    <citation type="journal article" date="2009" name="Stand. Genomic Sci.">
        <title>Complete genome sequence of Desulfotomaculum acetoxidans type strain (5575).</title>
        <authorList>
            <person name="Spring S."/>
            <person name="Lapidus A."/>
            <person name="Schroder M."/>
            <person name="Gleim D."/>
            <person name="Sims D."/>
            <person name="Meincke L."/>
            <person name="Glavina Del Rio T."/>
            <person name="Tice H."/>
            <person name="Copeland A."/>
            <person name="Cheng J.F."/>
            <person name="Lucas S."/>
            <person name="Chen F."/>
            <person name="Nolan M."/>
            <person name="Bruce D."/>
            <person name="Goodwin L."/>
            <person name="Pitluck S."/>
            <person name="Ivanova N."/>
            <person name="Mavromatis K."/>
            <person name="Mikhailova N."/>
            <person name="Pati A."/>
            <person name="Chen A."/>
            <person name="Palaniappan K."/>
            <person name="Land M."/>
            <person name="Hauser L."/>
            <person name="Chang Y.J."/>
            <person name="Jeffries C.D."/>
            <person name="Chain P."/>
            <person name="Saunders E."/>
            <person name="Brettin T."/>
            <person name="Detter J.C."/>
            <person name="Goker M."/>
            <person name="Bristow J."/>
            <person name="Eisen J.A."/>
            <person name="Markowitz V."/>
            <person name="Hugenholtz P."/>
            <person name="Kyrpides N.C."/>
            <person name="Klenk H.P."/>
            <person name="Han C."/>
        </authorList>
    </citation>
    <scope>NUCLEOTIDE SEQUENCE [LARGE SCALE GENOMIC DNA]</scope>
    <source>
        <strain evidence="4">ATCC 49208 / DSM 771 / VKM B-1644</strain>
    </source>
</reference>
<dbReference type="RefSeq" id="WP_015759085.1">
    <property type="nucleotide sequence ID" value="NC_013216.1"/>
</dbReference>
<dbReference type="Gene3D" id="3.30.457.10">
    <property type="entry name" value="Copper amine oxidase-like, N-terminal domain"/>
    <property type="match status" value="1"/>
</dbReference>
<dbReference type="eggNOG" id="COG2169">
    <property type="taxonomic scope" value="Bacteria"/>
</dbReference>
<gene>
    <name evidence="3" type="ordered locus">Dtox_3690</name>
</gene>
<dbReference type="Proteomes" id="UP000002217">
    <property type="component" value="Chromosome"/>
</dbReference>
<organism evidence="3 4">
    <name type="scientific">Desulfofarcimen acetoxidans (strain ATCC 49208 / DSM 771 / KCTC 5769 / VKM B-1644 / 5575)</name>
    <name type="common">Desulfotomaculum acetoxidans</name>
    <dbReference type="NCBI Taxonomy" id="485916"/>
    <lineage>
        <taxon>Bacteria</taxon>
        <taxon>Bacillati</taxon>
        <taxon>Bacillota</taxon>
        <taxon>Clostridia</taxon>
        <taxon>Eubacteriales</taxon>
        <taxon>Peptococcaceae</taxon>
        <taxon>Desulfofarcimen</taxon>
    </lineage>
</organism>
<dbReference type="InterPro" id="IPR012854">
    <property type="entry name" value="Cu_amine_oxidase-like_N"/>
</dbReference>
<feature type="domain" description="Copper amine oxidase-like N-terminal" evidence="2">
    <location>
        <begin position="31"/>
        <end position="137"/>
    </location>
</feature>
<dbReference type="InterPro" id="IPR036582">
    <property type="entry name" value="Mao_N_sf"/>
</dbReference>
<keyword evidence="4" id="KW-1185">Reference proteome</keyword>
<protein>
    <submittedName>
        <fullName evidence="3">Copper amine oxidase domain protein</fullName>
    </submittedName>
</protein>
<dbReference type="eggNOG" id="COG0103">
    <property type="taxonomic scope" value="Bacteria"/>
</dbReference>
<accession>C8VWN5</accession>
<feature type="signal peptide" evidence="1">
    <location>
        <begin position="1"/>
        <end position="25"/>
    </location>
</feature>
<proteinExistence type="predicted"/>
<evidence type="ECO:0000313" key="3">
    <source>
        <dbReference type="EMBL" id="ACV64399.1"/>
    </source>
</evidence>
<dbReference type="HOGENOM" id="CLU_1077101_0_0_9"/>